<evidence type="ECO:0000313" key="2">
    <source>
        <dbReference type="Proteomes" id="UP001589832"/>
    </source>
</evidence>
<dbReference type="EMBL" id="JBHLTQ010000018">
    <property type="protein sequence ID" value="MFC0605900.1"/>
    <property type="molecule type" value="Genomic_DNA"/>
</dbReference>
<accession>A0ABV6QC98</accession>
<gene>
    <name evidence="1" type="ORF">ACFFGA_15165</name>
</gene>
<name>A0ABV6QC98_9FLAO</name>
<sequence>MKNVLLLCLLFCFGCSSDDDNHTSDVFLGYIVETTGELKSVSFNTPDGIHTEEITGTYWAIEFVSTGGYNASIEVEVEGSAETEIIIHYDQLFLDNNICTSTSGISTCSLSTPIP</sequence>
<organism evidence="1 2">
    <name type="scientific">Winogradskyella pulchriflava</name>
    <dbReference type="NCBI Taxonomy" id="1110688"/>
    <lineage>
        <taxon>Bacteria</taxon>
        <taxon>Pseudomonadati</taxon>
        <taxon>Bacteroidota</taxon>
        <taxon>Flavobacteriia</taxon>
        <taxon>Flavobacteriales</taxon>
        <taxon>Flavobacteriaceae</taxon>
        <taxon>Winogradskyella</taxon>
    </lineage>
</organism>
<evidence type="ECO:0008006" key="3">
    <source>
        <dbReference type="Google" id="ProtNLM"/>
    </source>
</evidence>
<dbReference type="RefSeq" id="WP_386065314.1">
    <property type="nucleotide sequence ID" value="NZ_JBHLTQ010000018.1"/>
</dbReference>
<comment type="caution">
    <text evidence="1">The sequence shown here is derived from an EMBL/GenBank/DDBJ whole genome shotgun (WGS) entry which is preliminary data.</text>
</comment>
<protein>
    <recommendedName>
        <fullName evidence="3">Carboxypeptidase regulatory-like domain-containing protein</fullName>
    </recommendedName>
</protein>
<dbReference type="Proteomes" id="UP001589832">
    <property type="component" value="Unassembled WGS sequence"/>
</dbReference>
<evidence type="ECO:0000313" key="1">
    <source>
        <dbReference type="EMBL" id="MFC0605900.1"/>
    </source>
</evidence>
<proteinExistence type="predicted"/>
<reference evidence="1 2" key="1">
    <citation type="submission" date="2024-09" db="EMBL/GenBank/DDBJ databases">
        <authorList>
            <person name="Sun Q."/>
            <person name="Mori K."/>
        </authorList>
    </citation>
    <scope>NUCLEOTIDE SEQUENCE [LARGE SCALE GENOMIC DNA]</scope>
    <source>
        <strain evidence="1 2">NCAIM B.02481</strain>
    </source>
</reference>
<keyword evidence="2" id="KW-1185">Reference proteome</keyword>